<evidence type="ECO:0000256" key="3">
    <source>
        <dbReference type="ARBA" id="ARBA00026055"/>
    </source>
</evidence>
<comment type="subunit">
    <text evidence="3">Supercomplex made of cofactors A to E. Cofactors A and D function by capturing and stabilizing tubulin in a quasi-native conformation. Cofactor E binds to the cofactor D-tubulin complex; interaction with cofactor C then causes the release of tubulin polypeptides that are committed to the native state.</text>
</comment>
<protein>
    <submittedName>
        <fullName evidence="7">Pig-Q</fullName>
    </submittedName>
</protein>
<dbReference type="PROSITE" id="PS51329">
    <property type="entry name" value="C_CAP_COFACTOR_C"/>
    <property type="match status" value="1"/>
</dbReference>
<sequence>MPSPIRDGLMRIFWPADIIRSSFPGVIVGWKNSERDMFVVAILDVPDPRAVESHFRSNSLFRYAPHSVSRIFELCGRNSMRTLGLANQLQPSTLTDSDPSWIYAAINPNVRVPRIQCPTVSSIQIILFDRPIPSKMQYISLKPISLALADKNAVDYPAEDENEDEEDKQEHILRAQKKRLIRRMKDHTITMRSRTAKETALPLIVNQINCSWELETLLQKNASMIGTRPKRSLSISERMAESATSAKNILLSCVCDIALKYILPVIRQVFVLFIMGHRIAAEMLLQFLEFRARPGYAALKDLSATAQQVEIRLQQFCYWPTQNTMLRQRKQDWASVTTSHPDYIRFFNSLWLVANDVIIGMAIGSYIIEHCERVANQISHLLDMYTVLALQRSISWLMGWPAGLKLNNELAAFLGDLFLWVIDYWASCINMLHPVLPHVIWFIGFSSFAGASMPIAMFSDLLSGLTIHIYSFYLASARIFNWQLTILMSLFHLFRGKKHNVLRDRIDSCDYDLDQLLVGTILFTLLFFLLPTVVVFYLNFAVARMVIISLKAVFDSLLSCLNHFPLFAIMLRIKDPKRLPGGIRFELHDIEDYYPDEATESDDDKTHDIPPTSIIYLQPIPLSFKDMFQQYSHMAQRIRKHYLSLRVLLCLLTGRFVPPIDRKNLYSLQYSMLPAQRAGIWDIWQSLNAPLAQPLHVEDDPFRFFVNMNLELDNDQFYKHFQTTIAGLEGRIAGVSTTQTAEQRNQNTDAIRAGISQLTRELADASVRLPRYDQRNYNEALKAVTAKVNAATEKAAPKPRFQFCRSAVPSRSNGPCATDTRKLTTTHASASTQRSESQSQSQQLPQSQDSSPDAIGHGRTNSVVSSEKDYNCEIKAQKSRVHRPSFSSVKEVSLAHHLNVRISLPETAAVATAAGRLTDVVGCVVDMSGATRSGSPFAGFTIKNIKSSLVISGTVAGPVHITAVHDSVLVIVARQTRIHECHNVDIYLHCGSRPIIEDCSGLKFAPVTEYYVSSGTFSLGVYVYLLGLTIMYYKAPGDLLGANQWNQVDDFKWLRANASPNWSVLPKEKAIEDDVWKDIEADSSSETAALLDRVKS</sequence>
<accession>A0ABR3YY12</accession>
<dbReference type="PANTHER" id="PTHR21329:SF3">
    <property type="entry name" value="PHOSPHATIDYLINOSITOL N-ACETYLGLUCOSAMINYLTRANSFERASE SUBUNIT Q"/>
    <property type="match status" value="1"/>
</dbReference>
<dbReference type="Gene3D" id="2.160.20.70">
    <property type="match status" value="1"/>
</dbReference>
<feature type="transmembrane region" description="Helical" evidence="5">
    <location>
        <begin position="349"/>
        <end position="368"/>
    </location>
</feature>
<dbReference type="Pfam" id="PF16752">
    <property type="entry name" value="TBCC_N"/>
    <property type="match status" value="1"/>
</dbReference>
<name>A0ABR3YY12_9PEZI</name>
<evidence type="ECO:0000256" key="5">
    <source>
        <dbReference type="SAM" id="Phobius"/>
    </source>
</evidence>
<dbReference type="Pfam" id="PF05024">
    <property type="entry name" value="Gpi1"/>
    <property type="match status" value="1"/>
</dbReference>
<feature type="compositionally biased region" description="Low complexity" evidence="4">
    <location>
        <begin position="829"/>
        <end position="851"/>
    </location>
</feature>
<dbReference type="SMART" id="SM00673">
    <property type="entry name" value="CARP"/>
    <property type="match status" value="1"/>
</dbReference>
<evidence type="ECO:0000256" key="4">
    <source>
        <dbReference type="SAM" id="MobiDB-lite"/>
    </source>
</evidence>
<keyword evidence="5" id="KW-0812">Transmembrane</keyword>
<evidence type="ECO:0000256" key="1">
    <source>
        <dbReference type="ARBA" id="ARBA00008848"/>
    </source>
</evidence>
<dbReference type="InterPro" id="IPR016098">
    <property type="entry name" value="CAP/MinC_C"/>
</dbReference>
<feature type="transmembrane region" description="Helical" evidence="5">
    <location>
        <begin position="470"/>
        <end position="494"/>
    </location>
</feature>
<dbReference type="InterPro" id="IPR038397">
    <property type="entry name" value="TBCC_N_sf"/>
</dbReference>
<keyword evidence="5" id="KW-1133">Transmembrane helix</keyword>
<evidence type="ECO:0000259" key="6">
    <source>
        <dbReference type="PROSITE" id="PS51329"/>
    </source>
</evidence>
<gene>
    <name evidence="7" type="primary">gpi1</name>
    <name evidence="7" type="ORF">Cpir12675_004331</name>
</gene>
<dbReference type="Pfam" id="PF07986">
    <property type="entry name" value="TBCC"/>
    <property type="match status" value="1"/>
</dbReference>
<feature type="transmembrane region" description="Helical" evidence="5">
    <location>
        <begin position="515"/>
        <end position="540"/>
    </location>
</feature>
<dbReference type="PANTHER" id="PTHR21329">
    <property type="entry name" value="PHOSPHATIDYLINOSITOL N-ACETYLGLUCOSAMINYLTRANSFERASE SUBUNIT Q-RELATED"/>
    <property type="match status" value="1"/>
</dbReference>
<feature type="region of interest" description="Disordered" evidence="4">
    <location>
        <begin position="805"/>
        <end position="868"/>
    </location>
</feature>
<keyword evidence="2" id="KW-0007">Acetylation</keyword>
<dbReference type="Proteomes" id="UP001583280">
    <property type="component" value="Unassembled WGS sequence"/>
</dbReference>
<comment type="similarity">
    <text evidence="1">Belongs to the TBCC family.</text>
</comment>
<comment type="caution">
    <text evidence="7">The sequence shown here is derived from an EMBL/GenBank/DDBJ whole genome shotgun (WGS) entry which is preliminary data.</text>
</comment>
<dbReference type="InterPro" id="IPR031925">
    <property type="entry name" value="TBCC_N"/>
</dbReference>
<evidence type="ECO:0000313" key="7">
    <source>
        <dbReference type="EMBL" id="KAL1892922.1"/>
    </source>
</evidence>
<reference evidence="7 8" key="1">
    <citation type="journal article" date="2024" name="IMA Fungus">
        <title>IMA Genome - F19 : A genome assembly and annotation guide to empower mycologists, including annotated draft genome sequences of Ceratocystis pirilliformis, Diaporthe australafricana, Fusarium ophioides, Paecilomyces lecythidis, and Sporothrix stenoceras.</title>
        <authorList>
            <person name="Aylward J."/>
            <person name="Wilson A.M."/>
            <person name="Visagie C.M."/>
            <person name="Spraker J."/>
            <person name="Barnes I."/>
            <person name="Buitendag C."/>
            <person name="Ceriani C."/>
            <person name="Del Mar Angel L."/>
            <person name="du Plessis D."/>
            <person name="Fuchs T."/>
            <person name="Gasser K."/>
            <person name="Kramer D."/>
            <person name="Li W."/>
            <person name="Munsamy K."/>
            <person name="Piso A."/>
            <person name="Price J.L."/>
            <person name="Sonnekus B."/>
            <person name="Thomas C."/>
            <person name="van der Nest A."/>
            <person name="van Dijk A."/>
            <person name="van Heerden A."/>
            <person name="van Vuuren N."/>
            <person name="Yilmaz N."/>
            <person name="Duong T.A."/>
            <person name="van der Merwe N.A."/>
            <person name="Wingfield M.J."/>
            <person name="Wingfield B.D."/>
        </authorList>
    </citation>
    <scope>NUCLEOTIDE SEQUENCE [LARGE SCALE GENOMIC DNA]</scope>
    <source>
        <strain evidence="7 8">CMW 12675</strain>
    </source>
</reference>
<keyword evidence="8" id="KW-1185">Reference proteome</keyword>
<organism evidence="7 8">
    <name type="scientific">Ceratocystis pirilliformis</name>
    <dbReference type="NCBI Taxonomy" id="259994"/>
    <lineage>
        <taxon>Eukaryota</taxon>
        <taxon>Fungi</taxon>
        <taxon>Dikarya</taxon>
        <taxon>Ascomycota</taxon>
        <taxon>Pezizomycotina</taxon>
        <taxon>Sordariomycetes</taxon>
        <taxon>Hypocreomycetidae</taxon>
        <taxon>Microascales</taxon>
        <taxon>Ceratocystidaceae</taxon>
        <taxon>Ceratocystis</taxon>
    </lineage>
</organism>
<proteinExistence type="inferred from homology"/>
<dbReference type="EMBL" id="JAWDJO010000120">
    <property type="protein sequence ID" value="KAL1892922.1"/>
    <property type="molecule type" value="Genomic_DNA"/>
</dbReference>
<evidence type="ECO:0000256" key="2">
    <source>
        <dbReference type="ARBA" id="ARBA00022990"/>
    </source>
</evidence>
<dbReference type="InterPro" id="IPR007720">
    <property type="entry name" value="PigQ/GPI1"/>
</dbReference>
<evidence type="ECO:0000313" key="8">
    <source>
        <dbReference type="Proteomes" id="UP001583280"/>
    </source>
</evidence>
<feature type="domain" description="C-CAP/cofactor C-like" evidence="6">
    <location>
        <begin position="905"/>
        <end position="1053"/>
    </location>
</feature>
<dbReference type="InterPro" id="IPR012945">
    <property type="entry name" value="Tubulin-bd_cofactor_C_dom"/>
</dbReference>
<keyword evidence="5" id="KW-0472">Membrane</keyword>
<feature type="transmembrane region" description="Helical" evidence="5">
    <location>
        <begin position="439"/>
        <end position="458"/>
    </location>
</feature>
<dbReference type="InterPro" id="IPR017901">
    <property type="entry name" value="C-CAP_CF_C-like"/>
</dbReference>
<dbReference type="Gene3D" id="1.20.58.1250">
    <property type="entry name" value="Tubulin Binding Cofactor C, N-terminal domain"/>
    <property type="match status" value="1"/>
</dbReference>
<dbReference type="InterPro" id="IPR006599">
    <property type="entry name" value="CARP_motif"/>
</dbReference>